<proteinExistence type="inferred from homology"/>
<dbReference type="HAMAP" id="MF_01416">
    <property type="entry name" value="ATP_synth_delta_bact"/>
    <property type="match status" value="1"/>
</dbReference>
<evidence type="ECO:0000256" key="5">
    <source>
        <dbReference type="ARBA" id="ARBA00023136"/>
    </source>
</evidence>
<keyword evidence="4 7" id="KW-0406">Ion transport</keyword>
<evidence type="ECO:0000313" key="9">
    <source>
        <dbReference type="EMBL" id="TCV11038.1"/>
    </source>
</evidence>
<keyword evidence="5 7" id="KW-0472">Membrane</keyword>
<dbReference type="InterPro" id="IPR026015">
    <property type="entry name" value="ATP_synth_OSCP/delta_N_sf"/>
</dbReference>
<dbReference type="Proteomes" id="UP000295197">
    <property type="component" value="Unassembled WGS sequence"/>
</dbReference>
<evidence type="ECO:0000256" key="6">
    <source>
        <dbReference type="ARBA" id="ARBA00023310"/>
    </source>
</evidence>
<dbReference type="RefSeq" id="WP_132778139.1">
    <property type="nucleotide sequence ID" value="NZ_SMBZ01000029.1"/>
</dbReference>
<keyword evidence="7" id="KW-0139">CF(1)</keyword>
<dbReference type="InterPro" id="IPR020781">
    <property type="entry name" value="ATPase_OSCP/d_CS"/>
</dbReference>
<dbReference type="GO" id="GO:0005886">
    <property type="term" value="C:plasma membrane"/>
    <property type="evidence" value="ECO:0007669"/>
    <property type="project" value="UniProtKB-SubCell"/>
</dbReference>
<comment type="function">
    <text evidence="7">This protein is part of the stalk that links CF(0) to CF(1). It either transmits conformational changes from CF(0) to CF(1) or is implicated in proton conduction.</text>
</comment>
<dbReference type="PANTHER" id="PTHR11910">
    <property type="entry name" value="ATP SYNTHASE DELTA CHAIN"/>
    <property type="match status" value="1"/>
</dbReference>
<comment type="caution">
    <text evidence="9">The sequence shown here is derived from an EMBL/GenBank/DDBJ whole genome shotgun (WGS) entry which is preliminary data.</text>
</comment>
<evidence type="ECO:0000256" key="4">
    <source>
        <dbReference type="ARBA" id="ARBA00023065"/>
    </source>
</evidence>
<dbReference type="Gene3D" id="1.10.520.20">
    <property type="entry name" value="N-terminal domain of the delta subunit of the F1F0-ATP synthase"/>
    <property type="match status" value="1"/>
</dbReference>
<keyword evidence="3 7" id="KW-0375">Hydrogen ion transport</keyword>
<dbReference type="InterPro" id="IPR000711">
    <property type="entry name" value="ATPase_OSCP/dsu"/>
</dbReference>
<evidence type="ECO:0000256" key="1">
    <source>
        <dbReference type="ARBA" id="ARBA00004370"/>
    </source>
</evidence>
<evidence type="ECO:0000313" key="10">
    <source>
        <dbReference type="Proteomes" id="UP000295197"/>
    </source>
</evidence>
<dbReference type="NCBIfam" id="NF004403">
    <property type="entry name" value="PRK05758.2-4"/>
    <property type="match status" value="1"/>
</dbReference>
<dbReference type="AlphaFoldDB" id="A0A4R3VWB6"/>
<evidence type="ECO:0000256" key="3">
    <source>
        <dbReference type="ARBA" id="ARBA00022781"/>
    </source>
</evidence>
<name>A0A4R3VWB6_9SPHI</name>
<dbReference type="PRINTS" id="PR00125">
    <property type="entry name" value="ATPASEDELTA"/>
</dbReference>
<evidence type="ECO:0000256" key="7">
    <source>
        <dbReference type="HAMAP-Rule" id="MF_01416"/>
    </source>
</evidence>
<evidence type="ECO:0000256" key="2">
    <source>
        <dbReference type="ARBA" id="ARBA00022448"/>
    </source>
</evidence>
<gene>
    <name evidence="7" type="primary">atpH</name>
    <name evidence="9" type="ORF">EDC17_102941</name>
</gene>
<dbReference type="SUPFAM" id="SSF47928">
    <property type="entry name" value="N-terminal domain of the delta subunit of the F1F0-ATP synthase"/>
    <property type="match status" value="1"/>
</dbReference>
<evidence type="ECO:0000256" key="8">
    <source>
        <dbReference type="SAM" id="Coils"/>
    </source>
</evidence>
<keyword evidence="7" id="KW-1003">Cell membrane</keyword>
<organism evidence="9 10">
    <name type="scientific">Sphingobacterium alimentarium</name>
    <dbReference type="NCBI Taxonomy" id="797292"/>
    <lineage>
        <taxon>Bacteria</taxon>
        <taxon>Pseudomonadati</taxon>
        <taxon>Bacteroidota</taxon>
        <taxon>Sphingobacteriia</taxon>
        <taxon>Sphingobacteriales</taxon>
        <taxon>Sphingobacteriaceae</taxon>
        <taxon>Sphingobacterium</taxon>
    </lineage>
</organism>
<comment type="function">
    <text evidence="7">F(1)F(0) ATP synthase produces ATP from ADP in the presence of a proton or sodium gradient. F-type ATPases consist of two structural domains, F(1) containing the extramembraneous catalytic core and F(0) containing the membrane proton channel, linked together by a central stalk and a peripheral stalk. During catalysis, ATP synthesis in the catalytic domain of F(1) is coupled via a rotary mechanism of the central stalk subunits to proton translocation.</text>
</comment>
<dbReference type="GO" id="GO:0046933">
    <property type="term" value="F:proton-transporting ATP synthase activity, rotational mechanism"/>
    <property type="evidence" value="ECO:0007669"/>
    <property type="project" value="UniProtKB-UniRule"/>
</dbReference>
<dbReference type="EMBL" id="SMBZ01000029">
    <property type="protein sequence ID" value="TCV11038.1"/>
    <property type="molecule type" value="Genomic_DNA"/>
</dbReference>
<comment type="subcellular location">
    <subcellularLocation>
        <location evidence="7">Cell membrane</location>
        <topology evidence="7">Peripheral membrane protein</topology>
    </subcellularLocation>
    <subcellularLocation>
        <location evidence="1">Membrane</location>
    </subcellularLocation>
</comment>
<comment type="similarity">
    <text evidence="7">Belongs to the ATPase delta chain family.</text>
</comment>
<dbReference type="NCBIfam" id="TIGR01145">
    <property type="entry name" value="ATP_synt_delta"/>
    <property type="match status" value="1"/>
</dbReference>
<accession>A0A4R3VWB6</accession>
<reference evidence="9 10" key="1">
    <citation type="submission" date="2019-03" db="EMBL/GenBank/DDBJ databases">
        <title>Genomic Encyclopedia of Type Strains, Phase IV (KMG-IV): sequencing the most valuable type-strain genomes for metagenomic binning, comparative biology and taxonomic classification.</title>
        <authorList>
            <person name="Goeker M."/>
        </authorList>
    </citation>
    <scope>NUCLEOTIDE SEQUENCE [LARGE SCALE GENOMIC DNA]</scope>
    <source>
        <strain evidence="9 10">DSM 22362</strain>
    </source>
</reference>
<protein>
    <recommendedName>
        <fullName evidence="7">ATP synthase subunit delta</fullName>
    </recommendedName>
    <alternativeName>
        <fullName evidence="7">ATP synthase F(1) sector subunit delta</fullName>
    </alternativeName>
    <alternativeName>
        <fullName evidence="7">F-type ATPase subunit delta</fullName>
        <shortName evidence="7">F-ATPase subunit delta</shortName>
    </alternativeName>
</protein>
<dbReference type="GO" id="GO:0045259">
    <property type="term" value="C:proton-transporting ATP synthase complex"/>
    <property type="evidence" value="ECO:0007669"/>
    <property type="project" value="UniProtKB-KW"/>
</dbReference>
<feature type="coiled-coil region" evidence="8">
    <location>
        <begin position="17"/>
        <end position="44"/>
    </location>
</feature>
<dbReference type="PROSITE" id="PS00389">
    <property type="entry name" value="ATPASE_DELTA"/>
    <property type="match status" value="1"/>
</dbReference>
<keyword evidence="6 7" id="KW-0066">ATP synthesis</keyword>
<keyword evidence="2 7" id="KW-0813">Transport</keyword>
<keyword evidence="8" id="KW-0175">Coiled coil</keyword>
<sequence>MSVFKVASRYAKSILDLAKEKGTLEQVKEEMEEIAKVIKSSTELQAVLANPIIKIDKKQNILKALFEGKVSTEVSSFFNIMISKGRGNIVYATALEFIREYNELKGIVKAEVISAKPLSSANIQSLGNTLAQQINASVILTNKVDASLIGGFIIKVGDKQLDESIAGKLNKLERHFINQGV</sequence>
<keyword evidence="10" id="KW-1185">Reference proteome</keyword>
<dbReference type="Pfam" id="PF00213">
    <property type="entry name" value="OSCP"/>
    <property type="match status" value="1"/>
</dbReference>
<dbReference type="OrthoDB" id="9802471at2"/>